<protein>
    <submittedName>
        <fullName evidence="1">Uncharacterized protein</fullName>
    </submittedName>
</protein>
<organism evidence="1 2">
    <name type="scientific">Polaromonas aquatica</name>
    <dbReference type="NCBI Taxonomy" id="332657"/>
    <lineage>
        <taxon>Bacteria</taxon>
        <taxon>Pseudomonadati</taxon>
        <taxon>Pseudomonadota</taxon>
        <taxon>Betaproteobacteria</taxon>
        <taxon>Burkholderiales</taxon>
        <taxon>Comamonadaceae</taxon>
        <taxon>Polaromonas</taxon>
    </lineage>
</organism>
<proteinExistence type="predicted"/>
<accession>A0ABW1U6L6</accession>
<evidence type="ECO:0000313" key="1">
    <source>
        <dbReference type="EMBL" id="MFC6284818.1"/>
    </source>
</evidence>
<keyword evidence="2" id="KW-1185">Reference proteome</keyword>
<reference evidence="2" key="1">
    <citation type="journal article" date="2019" name="Int. J. Syst. Evol. Microbiol.">
        <title>The Global Catalogue of Microorganisms (GCM) 10K type strain sequencing project: providing services to taxonomists for standard genome sequencing and annotation.</title>
        <authorList>
            <consortium name="The Broad Institute Genomics Platform"/>
            <consortium name="The Broad Institute Genome Sequencing Center for Infectious Disease"/>
            <person name="Wu L."/>
            <person name="Ma J."/>
        </authorList>
    </citation>
    <scope>NUCLEOTIDE SEQUENCE [LARGE SCALE GENOMIC DNA]</scope>
    <source>
        <strain evidence="2">CCUG 39402</strain>
    </source>
</reference>
<dbReference type="EMBL" id="JBHSRS010000084">
    <property type="protein sequence ID" value="MFC6284818.1"/>
    <property type="molecule type" value="Genomic_DNA"/>
</dbReference>
<sequence>MPLELLKTIADKPLPLKVTDPGDVDKLRVLRAAGYVTVLLPAASGDQQSANVLLITDKGRQALDSNQHEAA</sequence>
<dbReference type="RefSeq" id="WP_371434909.1">
    <property type="nucleotide sequence ID" value="NZ_JBHSRS010000084.1"/>
</dbReference>
<dbReference type="Proteomes" id="UP001596270">
    <property type="component" value="Unassembled WGS sequence"/>
</dbReference>
<name>A0ABW1U6L6_9BURK</name>
<evidence type="ECO:0000313" key="2">
    <source>
        <dbReference type="Proteomes" id="UP001596270"/>
    </source>
</evidence>
<gene>
    <name evidence="1" type="ORF">ACFQND_26630</name>
</gene>
<comment type="caution">
    <text evidence="1">The sequence shown here is derived from an EMBL/GenBank/DDBJ whole genome shotgun (WGS) entry which is preliminary data.</text>
</comment>